<gene>
    <name evidence="1" type="ORF">RFM51_20330</name>
</gene>
<comment type="caution">
    <text evidence="1">The sequence shown here is derived from an EMBL/GenBank/DDBJ whole genome shotgun (WGS) entry which is preliminary data.</text>
</comment>
<reference evidence="1 2" key="1">
    <citation type="submission" date="2023-08" db="EMBL/GenBank/DDBJ databases">
        <title>Implementing the SeqCode for naming new Mesorhizobium species isolated from Vachellia karroo root nodules.</title>
        <authorList>
            <person name="Van Lill M."/>
        </authorList>
    </citation>
    <scope>NUCLEOTIDE SEQUENCE [LARGE SCALE GENOMIC DNA]</scope>
    <source>
        <strain evidence="1 2">VK3E</strain>
    </source>
</reference>
<evidence type="ECO:0000313" key="1">
    <source>
        <dbReference type="EMBL" id="MDX8441940.1"/>
    </source>
</evidence>
<organism evidence="1 2">
    <name type="scientific">Mesorhizobium australafricanum</name>
    <dbReference type="NCBI Taxonomy" id="3072311"/>
    <lineage>
        <taxon>Bacteria</taxon>
        <taxon>Pseudomonadati</taxon>
        <taxon>Pseudomonadota</taxon>
        <taxon>Alphaproteobacteria</taxon>
        <taxon>Hyphomicrobiales</taxon>
        <taxon>Phyllobacteriaceae</taxon>
        <taxon>Mesorhizobium</taxon>
    </lineage>
</organism>
<name>A0ABU4X0V0_9HYPH</name>
<sequence length="123" mass="13291">MLLRWRMQFGVAQTKRAKLVPVALTVGTPAVLFASSRAAAERHDGHHLTDGRRIFAPVRSAWPRAPLRSDAVVGECPMHGIDDVIARAEIAQDMFRNIGKHEAAQLGLRGAASTSLVSAAPFI</sequence>
<dbReference type="Proteomes" id="UP001272097">
    <property type="component" value="Unassembled WGS sequence"/>
</dbReference>
<dbReference type="EMBL" id="JAVIIS010000030">
    <property type="protein sequence ID" value="MDX8441940.1"/>
    <property type="molecule type" value="Genomic_DNA"/>
</dbReference>
<accession>A0ABU4X0V0</accession>
<proteinExistence type="predicted"/>
<dbReference type="RefSeq" id="WP_320215917.1">
    <property type="nucleotide sequence ID" value="NZ_JAVIIS010000030.1"/>
</dbReference>
<protein>
    <submittedName>
        <fullName evidence="1">Uncharacterized protein</fullName>
    </submittedName>
</protein>
<keyword evidence="2" id="KW-1185">Reference proteome</keyword>
<evidence type="ECO:0000313" key="2">
    <source>
        <dbReference type="Proteomes" id="UP001272097"/>
    </source>
</evidence>